<sequence>MGRQFFYLLLTYLIFRASLDAGYILFVNRHFEYSGFILGLEFLNYAISWLAFLASTIFCSVKGRNVSDYIYSVAIVTVIGPITSYYGMTEGHILPVALSILAVALMFILSKASFVKVPVAVRINEGTKVVIVISAFSVLYLTVWYFYSGAVKNFNLNPSLVYEYREESRLLTSTGVLAYINSWVYQVFLLFLFSYSLLIKNFKWMLFLFLVQAFFYGVTGHKSLILYPLMILGIYFGTQYSRKTIFIPAISTMSILLPLGWYFISSDILLGSMFIRRVYFLPAQLTYQYIEFFSNNEFVFWSNSVLASFIDYPYDIGLGDLIGRSMGTEMNANNGFVASGYAHAGLFGVLVYSVLLGLLIRVIDVWSKPLPIWFALALVIIPLRNALTASDLLTVILTHGLFLAMMILLVMRSKFIQIAKTPR</sequence>
<proteinExistence type="predicted"/>
<gene>
    <name evidence="2" type="ORF">J6I90_06435</name>
    <name evidence="3" type="ORF">J6I92_04870</name>
</gene>
<dbReference type="RefSeq" id="WP_301774464.1">
    <property type="nucleotide sequence ID" value="NZ_JAGGJB010000003.1"/>
</dbReference>
<feature type="transmembrane region" description="Helical" evidence="1">
    <location>
        <begin position="224"/>
        <end position="240"/>
    </location>
</feature>
<feature type="transmembrane region" description="Helical" evidence="1">
    <location>
        <begin position="245"/>
        <end position="264"/>
    </location>
</feature>
<feature type="transmembrane region" description="Helical" evidence="1">
    <location>
        <begin position="202"/>
        <end position="218"/>
    </location>
</feature>
<keyword evidence="1" id="KW-1133">Transmembrane helix</keyword>
<accession>A0AAW7QXN5</accession>
<dbReference type="EMBL" id="JAGGJB010000003">
    <property type="protein sequence ID" value="MDN7124514.1"/>
    <property type="molecule type" value="Genomic_DNA"/>
</dbReference>
<dbReference type="Proteomes" id="UP001169492">
    <property type="component" value="Unassembled WGS sequence"/>
</dbReference>
<feature type="transmembrane region" description="Helical" evidence="1">
    <location>
        <begin position="370"/>
        <end position="387"/>
    </location>
</feature>
<dbReference type="EMBL" id="JAGGJC010000001">
    <property type="protein sequence ID" value="MDN7129195.1"/>
    <property type="molecule type" value="Genomic_DNA"/>
</dbReference>
<evidence type="ECO:0000313" key="5">
    <source>
        <dbReference type="Proteomes" id="UP001169492"/>
    </source>
</evidence>
<reference evidence="4 5" key="1">
    <citation type="submission" date="2021-03" db="EMBL/GenBank/DDBJ databases">
        <title>Pseudidiomarina terrestris, a new bacterium isolated from saline soil.</title>
        <authorList>
            <person name="Galisteo C."/>
            <person name="De La Haba R."/>
            <person name="Sanchez-Porro C."/>
            <person name="Ventosa A."/>
        </authorList>
    </citation>
    <scope>NUCLEOTIDE SEQUENCE [LARGE SCALE GENOMIC DNA]</scope>
    <source>
        <strain evidence="2 5">1APP75-32.1</strain>
        <strain evidence="4">1APR75-15</strain>
        <strain evidence="3">1ASR75-15</strain>
    </source>
</reference>
<evidence type="ECO:0000313" key="2">
    <source>
        <dbReference type="EMBL" id="MDN7124514.1"/>
    </source>
</evidence>
<feature type="transmembrane region" description="Helical" evidence="1">
    <location>
        <begin position="129"/>
        <end position="147"/>
    </location>
</feature>
<feature type="transmembrane region" description="Helical" evidence="1">
    <location>
        <begin position="7"/>
        <end position="27"/>
    </location>
</feature>
<dbReference type="AlphaFoldDB" id="A0AAW7QXN5"/>
<name>A0AAW7QXN5_9GAMM</name>
<feature type="transmembrane region" description="Helical" evidence="1">
    <location>
        <begin position="340"/>
        <end position="363"/>
    </location>
</feature>
<evidence type="ECO:0000256" key="1">
    <source>
        <dbReference type="SAM" id="Phobius"/>
    </source>
</evidence>
<comment type="caution">
    <text evidence="2">The sequence shown here is derived from an EMBL/GenBank/DDBJ whole genome shotgun (WGS) entry which is preliminary data.</text>
</comment>
<keyword evidence="1" id="KW-0812">Transmembrane</keyword>
<keyword evidence="4" id="KW-1185">Reference proteome</keyword>
<protein>
    <recommendedName>
        <fullName evidence="6">Oligosaccharide repeat unit polymerase</fullName>
    </recommendedName>
</protein>
<feature type="transmembrane region" description="Helical" evidence="1">
    <location>
        <begin position="393"/>
        <end position="411"/>
    </location>
</feature>
<dbReference type="Proteomes" id="UP001169491">
    <property type="component" value="Unassembled WGS sequence"/>
</dbReference>
<organism evidence="2 5">
    <name type="scientific">Pseudidiomarina terrestris</name>
    <dbReference type="NCBI Taxonomy" id="2820060"/>
    <lineage>
        <taxon>Bacteria</taxon>
        <taxon>Pseudomonadati</taxon>
        <taxon>Pseudomonadota</taxon>
        <taxon>Gammaproteobacteria</taxon>
        <taxon>Alteromonadales</taxon>
        <taxon>Idiomarinaceae</taxon>
        <taxon>Pseudidiomarina</taxon>
    </lineage>
</organism>
<feature type="transmembrane region" description="Helical" evidence="1">
    <location>
        <begin position="33"/>
        <end position="57"/>
    </location>
</feature>
<evidence type="ECO:0000313" key="4">
    <source>
        <dbReference type="Proteomes" id="UP001169491"/>
    </source>
</evidence>
<feature type="transmembrane region" description="Helical" evidence="1">
    <location>
        <begin position="92"/>
        <end position="109"/>
    </location>
</feature>
<feature type="transmembrane region" description="Helical" evidence="1">
    <location>
        <begin position="69"/>
        <end position="86"/>
    </location>
</feature>
<keyword evidence="1" id="KW-0472">Membrane</keyword>
<evidence type="ECO:0008006" key="6">
    <source>
        <dbReference type="Google" id="ProtNLM"/>
    </source>
</evidence>
<feature type="transmembrane region" description="Helical" evidence="1">
    <location>
        <begin position="176"/>
        <end position="195"/>
    </location>
</feature>
<evidence type="ECO:0000313" key="3">
    <source>
        <dbReference type="EMBL" id="MDN7129195.1"/>
    </source>
</evidence>